<evidence type="ECO:0000256" key="1">
    <source>
        <dbReference type="ARBA" id="ARBA00004123"/>
    </source>
</evidence>
<evidence type="ECO:0000256" key="3">
    <source>
        <dbReference type="ARBA" id="ARBA00022454"/>
    </source>
</evidence>
<dbReference type="SMART" id="SM00570">
    <property type="entry name" value="AWS"/>
    <property type="match status" value="1"/>
</dbReference>
<sequence length="567" mass="63243">MKGLIGTAKELTKQTLESQRQSFCNSKPYSFLSDKSPKSAKSLSPIPTVTLEKNHANLQYQTLEQVSEVGVFLLVAEMEIEFNRIHKREKADRQAQRPYFGKRADHNLVRRRKIKQKEEDIVVCECKFDFSKADLACGDRCLNVLTSTECTPGYCPCGSYCKNQRFQKSEYAKTKLFKTEGRGWGLLADQNIKAGQFIIEYCGEVISSDEAKERSQTYEAQGLRDAYIISLNASYFIDATKKGSLARFINHSCQPNCETRKWTVLGETRVGIFATQDISIGTELAYDYNFEWYGGVNVRCLCGAPNCSIFLGAKSQGFQEHNHVWEDGDDRYTVDEFPLYDSAEDEPSDKLNKVTDSAIQETSITVKTEYAGLNNDSFGYKYKTCFSGMVGGGAVGNFKCEADGEKEGGQHPVVASGLRSNNAFGDFNNGSGTGSTKRPAKRSPNRKQKLSSRKQINGKRVAQLFASKKVQDELIKCEEVRSEATAKLDSVYDEIRPAIEERERDSLDSLPTSVAEKWIEASCSKLRADLDLYFTVVKNVVCPPPITTEPNPSGPGDTENAVDCTKN</sequence>
<dbReference type="PROSITE" id="PS50868">
    <property type="entry name" value="POST_SET"/>
    <property type="match status" value="1"/>
</dbReference>
<dbReference type="GO" id="GO:0005634">
    <property type="term" value="C:nucleus"/>
    <property type="evidence" value="ECO:0007669"/>
    <property type="project" value="UniProtKB-SubCell"/>
</dbReference>
<name>A0A118K2L2_CYNCS</name>
<evidence type="ECO:0000256" key="8">
    <source>
        <dbReference type="SAM" id="MobiDB-lite"/>
    </source>
</evidence>
<organism evidence="12 13">
    <name type="scientific">Cynara cardunculus var. scolymus</name>
    <name type="common">Globe artichoke</name>
    <name type="synonym">Cynara scolymus</name>
    <dbReference type="NCBI Taxonomy" id="59895"/>
    <lineage>
        <taxon>Eukaryota</taxon>
        <taxon>Viridiplantae</taxon>
        <taxon>Streptophyta</taxon>
        <taxon>Embryophyta</taxon>
        <taxon>Tracheophyta</taxon>
        <taxon>Spermatophyta</taxon>
        <taxon>Magnoliopsida</taxon>
        <taxon>eudicotyledons</taxon>
        <taxon>Gunneridae</taxon>
        <taxon>Pentapetalae</taxon>
        <taxon>asterids</taxon>
        <taxon>campanulids</taxon>
        <taxon>Asterales</taxon>
        <taxon>Asteraceae</taxon>
        <taxon>Carduoideae</taxon>
        <taxon>Cardueae</taxon>
        <taxon>Carduinae</taxon>
        <taxon>Cynara</taxon>
    </lineage>
</organism>
<dbReference type="GO" id="GO:0032259">
    <property type="term" value="P:methylation"/>
    <property type="evidence" value="ECO:0007669"/>
    <property type="project" value="UniProtKB-KW"/>
</dbReference>
<keyword evidence="4" id="KW-0489">Methyltransferase</keyword>
<dbReference type="SUPFAM" id="SSF82199">
    <property type="entry name" value="SET domain"/>
    <property type="match status" value="1"/>
</dbReference>
<dbReference type="STRING" id="59895.A0A118K2L2"/>
<dbReference type="Pfam" id="PF17907">
    <property type="entry name" value="AWS"/>
    <property type="match status" value="1"/>
</dbReference>
<dbReference type="InterPro" id="IPR001214">
    <property type="entry name" value="SET_dom"/>
</dbReference>
<dbReference type="EMBL" id="LEKV01001998">
    <property type="protein sequence ID" value="KVI04548.1"/>
    <property type="molecule type" value="Genomic_DNA"/>
</dbReference>
<dbReference type="FunFam" id="2.170.270.10:FF:000028">
    <property type="entry name" value="Histone-lysine N-methyltransferase"/>
    <property type="match status" value="1"/>
</dbReference>
<dbReference type="Gene3D" id="2.170.270.10">
    <property type="entry name" value="SET domain"/>
    <property type="match status" value="1"/>
</dbReference>
<feature type="compositionally biased region" description="Basic residues" evidence="8">
    <location>
        <begin position="438"/>
        <end position="452"/>
    </location>
</feature>
<dbReference type="InterPro" id="IPR003616">
    <property type="entry name" value="Post-SET_dom"/>
</dbReference>
<reference evidence="12 13" key="1">
    <citation type="journal article" date="2016" name="Sci. Rep.">
        <title>The genome sequence of the outbreeding globe artichoke constructed de novo incorporating a phase-aware low-pass sequencing strategy of F1 progeny.</title>
        <authorList>
            <person name="Scaglione D."/>
            <person name="Reyes-Chin-Wo S."/>
            <person name="Acquadro A."/>
            <person name="Froenicke L."/>
            <person name="Portis E."/>
            <person name="Beitel C."/>
            <person name="Tirone M."/>
            <person name="Mauro R."/>
            <person name="Lo Monaco A."/>
            <person name="Mauromicale G."/>
            <person name="Faccioli P."/>
            <person name="Cattivelli L."/>
            <person name="Rieseberg L."/>
            <person name="Michelmore R."/>
            <person name="Lanteri S."/>
        </authorList>
    </citation>
    <scope>NUCLEOTIDE SEQUENCE [LARGE SCALE GENOMIC DNA]</scope>
    <source>
        <strain evidence="12">2C</strain>
    </source>
</reference>
<keyword evidence="3" id="KW-0158">Chromosome</keyword>
<dbReference type="PROSITE" id="PS51215">
    <property type="entry name" value="AWS"/>
    <property type="match status" value="1"/>
</dbReference>
<keyword evidence="6" id="KW-0949">S-adenosyl-L-methionine</keyword>
<evidence type="ECO:0000259" key="11">
    <source>
        <dbReference type="PROSITE" id="PS51215"/>
    </source>
</evidence>
<comment type="subcellular location">
    <subcellularLocation>
        <location evidence="2">Chromosome</location>
    </subcellularLocation>
    <subcellularLocation>
        <location evidence="1">Nucleus</location>
    </subcellularLocation>
</comment>
<keyword evidence="5" id="KW-0808">Transferase</keyword>
<dbReference type="Pfam" id="PF00856">
    <property type="entry name" value="SET"/>
    <property type="match status" value="1"/>
</dbReference>
<feature type="domain" description="Post-SET" evidence="10">
    <location>
        <begin position="296"/>
        <end position="312"/>
    </location>
</feature>
<dbReference type="InterPro" id="IPR050777">
    <property type="entry name" value="SET2_Histone-Lys_MeTrsfase"/>
</dbReference>
<evidence type="ECO:0000256" key="2">
    <source>
        <dbReference type="ARBA" id="ARBA00004286"/>
    </source>
</evidence>
<feature type="domain" description="AWS" evidence="11">
    <location>
        <begin position="119"/>
        <end position="170"/>
    </location>
</feature>
<evidence type="ECO:0000256" key="5">
    <source>
        <dbReference type="ARBA" id="ARBA00022679"/>
    </source>
</evidence>
<protein>
    <submittedName>
        <fullName evidence="12">AWS-like protein</fullName>
    </submittedName>
</protein>
<keyword evidence="13" id="KW-1185">Reference proteome</keyword>
<dbReference type="InterPro" id="IPR006560">
    <property type="entry name" value="AWS_dom"/>
</dbReference>
<feature type="compositionally biased region" description="Polar residues" evidence="8">
    <location>
        <begin position="418"/>
        <end position="436"/>
    </location>
</feature>
<dbReference type="Proteomes" id="UP000243975">
    <property type="component" value="Unassembled WGS sequence"/>
</dbReference>
<proteinExistence type="predicted"/>
<dbReference type="InterPro" id="IPR046341">
    <property type="entry name" value="SET_dom_sf"/>
</dbReference>
<dbReference type="SMART" id="SM00317">
    <property type="entry name" value="SET"/>
    <property type="match status" value="1"/>
</dbReference>
<evidence type="ECO:0000259" key="9">
    <source>
        <dbReference type="PROSITE" id="PS50280"/>
    </source>
</evidence>
<evidence type="ECO:0000256" key="4">
    <source>
        <dbReference type="ARBA" id="ARBA00022603"/>
    </source>
</evidence>
<gene>
    <name evidence="12" type="ORF">Ccrd_017134</name>
</gene>
<evidence type="ECO:0000256" key="6">
    <source>
        <dbReference type="ARBA" id="ARBA00022691"/>
    </source>
</evidence>
<keyword evidence="7" id="KW-0539">Nucleus</keyword>
<dbReference type="GO" id="GO:0042054">
    <property type="term" value="F:histone methyltransferase activity"/>
    <property type="evidence" value="ECO:0007669"/>
    <property type="project" value="InterPro"/>
</dbReference>
<comment type="caution">
    <text evidence="12">The sequence shown here is derived from an EMBL/GenBank/DDBJ whole genome shotgun (WGS) entry which is preliminary data.</text>
</comment>
<evidence type="ECO:0000259" key="10">
    <source>
        <dbReference type="PROSITE" id="PS50868"/>
    </source>
</evidence>
<dbReference type="AlphaFoldDB" id="A0A118K2L2"/>
<dbReference type="PANTHER" id="PTHR22884">
    <property type="entry name" value="SET DOMAIN PROTEINS"/>
    <property type="match status" value="1"/>
</dbReference>
<dbReference type="OMA" id="DIAICVC"/>
<feature type="region of interest" description="Disordered" evidence="8">
    <location>
        <begin position="544"/>
        <end position="567"/>
    </location>
</feature>
<feature type="domain" description="SET" evidence="9">
    <location>
        <begin position="172"/>
        <end position="289"/>
    </location>
</feature>
<dbReference type="PROSITE" id="PS50280">
    <property type="entry name" value="SET"/>
    <property type="match status" value="1"/>
</dbReference>
<dbReference type="Gramene" id="KVI04548">
    <property type="protein sequence ID" value="KVI04548"/>
    <property type="gene ID" value="Ccrd_017134"/>
</dbReference>
<feature type="region of interest" description="Disordered" evidence="8">
    <location>
        <begin position="418"/>
        <end position="454"/>
    </location>
</feature>
<evidence type="ECO:0000313" key="13">
    <source>
        <dbReference type="Proteomes" id="UP000243975"/>
    </source>
</evidence>
<evidence type="ECO:0000256" key="7">
    <source>
        <dbReference type="ARBA" id="ARBA00023242"/>
    </source>
</evidence>
<accession>A0A118K2L2</accession>
<evidence type="ECO:0000313" key="12">
    <source>
        <dbReference type="EMBL" id="KVI04548.1"/>
    </source>
</evidence>
<dbReference type="GO" id="GO:0005694">
    <property type="term" value="C:chromosome"/>
    <property type="evidence" value="ECO:0007669"/>
    <property type="project" value="UniProtKB-SubCell"/>
</dbReference>